<dbReference type="AlphaFoldDB" id="A0A7S3N9U3"/>
<sequence>MGFFTGTENDPVVPNSKCVTYFPNLKTQYSMIINELNSTLLIPTNAVKCLDDVATLINRYSLWQGYCIFGTLFTKLDNVMETLEGVTNLFYKLILNYAKVLVKLGEFSNSYNEKKCFNMFRSLGEIFGLVLDYHVPEDIV</sequence>
<evidence type="ECO:0000313" key="1">
    <source>
        <dbReference type="EMBL" id="CAE0349397.1"/>
    </source>
</evidence>
<reference evidence="1" key="1">
    <citation type="submission" date="2021-01" db="EMBL/GenBank/DDBJ databases">
        <authorList>
            <person name="Corre E."/>
            <person name="Pelletier E."/>
            <person name="Niang G."/>
            <person name="Scheremetjew M."/>
            <person name="Finn R."/>
            <person name="Kale V."/>
            <person name="Holt S."/>
            <person name="Cochrane G."/>
            <person name="Meng A."/>
            <person name="Brown T."/>
            <person name="Cohen L."/>
        </authorList>
    </citation>
    <scope>NUCLEOTIDE SEQUENCE</scope>
    <source>
        <strain evidence="1">FSP1.4</strain>
    </source>
</reference>
<protein>
    <submittedName>
        <fullName evidence="1">Uncharacterized protein</fullName>
    </submittedName>
</protein>
<proteinExistence type="predicted"/>
<gene>
    <name evidence="1" type="ORF">EHAR0213_LOCUS8309</name>
</gene>
<organism evidence="1">
    <name type="scientific">Euplotes harpa</name>
    <dbReference type="NCBI Taxonomy" id="151035"/>
    <lineage>
        <taxon>Eukaryota</taxon>
        <taxon>Sar</taxon>
        <taxon>Alveolata</taxon>
        <taxon>Ciliophora</taxon>
        <taxon>Intramacronucleata</taxon>
        <taxon>Spirotrichea</taxon>
        <taxon>Hypotrichia</taxon>
        <taxon>Euplotida</taxon>
        <taxon>Euplotidae</taxon>
        <taxon>Euplotes</taxon>
    </lineage>
</organism>
<dbReference type="EMBL" id="HBII01019945">
    <property type="protein sequence ID" value="CAE0349397.1"/>
    <property type="molecule type" value="Transcribed_RNA"/>
</dbReference>
<accession>A0A7S3N9U3</accession>
<name>A0A7S3N9U3_9SPIT</name>